<protein>
    <submittedName>
        <fullName evidence="3">Uncharacterized protein</fullName>
    </submittedName>
</protein>
<dbReference type="Proteomes" id="UP000831390">
    <property type="component" value="Chromosome"/>
</dbReference>
<accession>A0ABY4B9C5</accession>
<keyword evidence="2" id="KW-0732">Signal</keyword>
<feature type="region of interest" description="Disordered" evidence="1">
    <location>
        <begin position="29"/>
        <end position="49"/>
    </location>
</feature>
<dbReference type="EMBL" id="CP094534">
    <property type="protein sequence ID" value="UOE35354.1"/>
    <property type="molecule type" value="Genomic_DNA"/>
</dbReference>
<evidence type="ECO:0000256" key="2">
    <source>
        <dbReference type="SAM" id="SignalP"/>
    </source>
</evidence>
<feature type="chain" id="PRO_5045070893" evidence="2">
    <location>
        <begin position="26"/>
        <end position="49"/>
    </location>
</feature>
<evidence type="ECO:0000256" key="1">
    <source>
        <dbReference type="SAM" id="MobiDB-lite"/>
    </source>
</evidence>
<name>A0ABY4B9C5_9BACT</name>
<gene>
    <name evidence="3" type="ORF">MTP16_06815</name>
</gene>
<proteinExistence type="predicted"/>
<sequence length="49" mass="5162">MQKNFTSTLLLAAVAVLAAHRPVQAQTKPAPAARYADLVGENPTTEADI</sequence>
<keyword evidence="4" id="KW-1185">Reference proteome</keyword>
<feature type="signal peptide" evidence="2">
    <location>
        <begin position="1"/>
        <end position="25"/>
    </location>
</feature>
<dbReference type="RefSeq" id="WP_243517147.1">
    <property type="nucleotide sequence ID" value="NZ_CP094534.1"/>
</dbReference>
<reference evidence="3 4" key="1">
    <citation type="submission" date="2022-03" db="EMBL/GenBank/DDBJ databases">
        <title>Hymenobactersp. isolated from the air.</title>
        <authorList>
            <person name="Won M."/>
            <person name="Kwon S.-W."/>
        </authorList>
    </citation>
    <scope>NUCLEOTIDE SEQUENCE [LARGE SCALE GENOMIC DNA]</scope>
    <source>
        <strain evidence="3 4">KACC 22596</strain>
    </source>
</reference>
<evidence type="ECO:0000313" key="3">
    <source>
        <dbReference type="EMBL" id="UOE35354.1"/>
    </source>
</evidence>
<organism evidence="3 4">
    <name type="scientific">Hymenobacter monticola</name>
    <dbReference type="NCBI Taxonomy" id="1705399"/>
    <lineage>
        <taxon>Bacteria</taxon>
        <taxon>Pseudomonadati</taxon>
        <taxon>Bacteroidota</taxon>
        <taxon>Cytophagia</taxon>
        <taxon>Cytophagales</taxon>
        <taxon>Hymenobacteraceae</taxon>
        <taxon>Hymenobacter</taxon>
    </lineage>
</organism>
<evidence type="ECO:0000313" key="4">
    <source>
        <dbReference type="Proteomes" id="UP000831390"/>
    </source>
</evidence>